<gene>
    <name evidence="2" type="ORF">D3P09_06710</name>
</gene>
<dbReference type="RefSeq" id="WP_120108207.1">
    <property type="nucleotide sequence ID" value="NZ_QXQB01000001.1"/>
</dbReference>
<dbReference type="SMART" id="SM00860">
    <property type="entry name" value="SMI1_KNR4"/>
    <property type="match status" value="1"/>
</dbReference>
<evidence type="ECO:0000259" key="1">
    <source>
        <dbReference type="SMART" id="SM00860"/>
    </source>
</evidence>
<organism evidence="2 3">
    <name type="scientific">Paenibacillus pinisoli</name>
    <dbReference type="NCBI Taxonomy" id="1276110"/>
    <lineage>
        <taxon>Bacteria</taxon>
        <taxon>Bacillati</taxon>
        <taxon>Bacillota</taxon>
        <taxon>Bacilli</taxon>
        <taxon>Bacillales</taxon>
        <taxon>Paenibacillaceae</taxon>
        <taxon>Paenibacillus</taxon>
    </lineage>
</organism>
<dbReference type="Pfam" id="PF14567">
    <property type="entry name" value="SUKH_5"/>
    <property type="match status" value="1"/>
</dbReference>
<dbReference type="EMBL" id="QXQB01000001">
    <property type="protein sequence ID" value="RJX41645.1"/>
    <property type="molecule type" value="Genomic_DNA"/>
</dbReference>
<dbReference type="InterPro" id="IPR018958">
    <property type="entry name" value="Knr4/Smi1-like_dom"/>
</dbReference>
<comment type="caution">
    <text evidence="2">The sequence shown here is derived from an EMBL/GenBank/DDBJ whole genome shotgun (WGS) entry which is preliminary data.</text>
</comment>
<reference evidence="2 3" key="1">
    <citation type="submission" date="2018-09" db="EMBL/GenBank/DDBJ databases">
        <title>Paenibacillus aracenensis nov. sp. isolated from a cave in southern Spain.</title>
        <authorList>
            <person name="Jurado V."/>
            <person name="Gutierrez-Patricio S."/>
            <person name="Gonzalez-Pimentel J.L."/>
            <person name="Miller A.Z."/>
            <person name="Laiz L."/>
            <person name="Saiz-Jimenez C."/>
        </authorList>
    </citation>
    <scope>NUCLEOTIDE SEQUENCE [LARGE SCALE GENOMIC DNA]</scope>
    <source>
        <strain evidence="2 3">JCM 19203</strain>
    </source>
</reference>
<name>A0A3A6PK17_9BACL</name>
<protein>
    <submittedName>
        <fullName evidence="2">SMI1/KNR4 family protein</fullName>
    </submittedName>
</protein>
<keyword evidence="3" id="KW-1185">Reference proteome</keyword>
<evidence type="ECO:0000313" key="2">
    <source>
        <dbReference type="EMBL" id="RJX41645.1"/>
    </source>
</evidence>
<dbReference type="SUPFAM" id="SSF160631">
    <property type="entry name" value="SMI1/KNR4-like"/>
    <property type="match status" value="1"/>
</dbReference>
<dbReference type="AlphaFoldDB" id="A0A3A6PK17"/>
<dbReference type="Gene3D" id="3.40.1580.10">
    <property type="entry name" value="SMI1/KNR4-like"/>
    <property type="match status" value="1"/>
</dbReference>
<feature type="domain" description="Knr4/Smi1-like" evidence="1">
    <location>
        <begin position="22"/>
        <end position="137"/>
    </location>
</feature>
<accession>A0A3A6PK17</accession>
<proteinExistence type="predicted"/>
<dbReference type="Proteomes" id="UP000267798">
    <property type="component" value="Unassembled WGS sequence"/>
</dbReference>
<dbReference type="InterPro" id="IPR037883">
    <property type="entry name" value="Knr4/Smi1-like_sf"/>
</dbReference>
<evidence type="ECO:0000313" key="3">
    <source>
        <dbReference type="Proteomes" id="UP000267798"/>
    </source>
</evidence>
<sequence length="143" mass="17001">MKKEEIDDLLKNMDKEVSQLDPPSPSNWKQLELKFNCSFNEEFRYFIELMAKYSLPGEVLNVSTGMTNRNDTIEITYDYEMNLGRWNADYIPFYSIGNGDYFCLNSRECPHSPVFYFYHDECRVEKYSNNFTEWLEGLSEFLG</sequence>
<dbReference type="OrthoDB" id="2679045at2"/>